<organism evidence="1 2">
    <name type="scientific">Lithospermum erythrorhizon</name>
    <name type="common">Purple gromwell</name>
    <name type="synonym">Lithospermum officinale var. erythrorhizon</name>
    <dbReference type="NCBI Taxonomy" id="34254"/>
    <lineage>
        <taxon>Eukaryota</taxon>
        <taxon>Viridiplantae</taxon>
        <taxon>Streptophyta</taxon>
        <taxon>Embryophyta</taxon>
        <taxon>Tracheophyta</taxon>
        <taxon>Spermatophyta</taxon>
        <taxon>Magnoliopsida</taxon>
        <taxon>eudicotyledons</taxon>
        <taxon>Gunneridae</taxon>
        <taxon>Pentapetalae</taxon>
        <taxon>asterids</taxon>
        <taxon>lamiids</taxon>
        <taxon>Boraginales</taxon>
        <taxon>Boraginaceae</taxon>
        <taxon>Boraginoideae</taxon>
        <taxon>Lithospermeae</taxon>
        <taxon>Lithospermum</taxon>
    </lineage>
</organism>
<comment type="caution">
    <text evidence="1">The sequence shown here is derived from an EMBL/GenBank/DDBJ whole genome shotgun (WGS) entry which is preliminary data.</text>
</comment>
<sequence length="109" mass="11949">MGRVQGVGGQGGEFLLYVVYGSNDKGERNVLWNSLKNGYDMVGDEPWVVEGDFNCIGASFESCGGGRPDNGAIVEFNDCVRMTELVEHPHSGSQFTWCRNWKRKGVVGS</sequence>
<proteinExistence type="predicted"/>
<name>A0AAV3QYS7_LITER</name>
<dbReference type="AlphaFoldDB" id="A0AAV3QYS7"/>
<evidence type="ECO:0000313" key="2">
    <source>
        <dbReference type="Proteomes" id="UP001454036"/>
    </source>
</evidence>
<gene>
    <name evidence="1" type="ORF">LIER_40644</name>
</gene>
<reference evidence="1 2" key="1">
    <citation type="submission" date="2024-01" db="EMBL/GenBank/DDBJ databases">
        <title>The complete chloroplast genome sequence of Lithospermum erythrorhizon: insights into the phylogenetic relationship among Boraginaceae species and the maternal lineages of purple gromwells.</title>
        <authorList>
            <person name="Okada T."/>
            <person name="Watanabe K."/>
        </authorList>
    </citation>
    <scope>NUCLEOTIDE SEQUENCE [LARGE SCALE GENOMIC DNA]</scope>
</reference>
<dbReference type="InterPro" id="IPR036691">
    <property type="entry name" value="Endo/exonu/phosph_ase_sf"/>
</dbReference>
<protein>
    <submittedName>
        <fullName evidence="1">Uncharacterized protein</fullName>
    </submittedName>
</protein>
<evidence type="ECO:0000313" key="1">
    <source>
        <dbReference type="EMBL" id="GAA0168818.1"/>
    </source>
</evidence>
<accession>A0AAV3QYS7</accession>
<dbReference type="SUPFAM" id="SSF56219">
    <property type="entry name" value="DNase I-like"/>
    <property type="match status" value="1"/>
</dbReference>
<keyword evidence="2" id="KW-1185">Reference proteome</keyword>
<dbReference type="Proteomes" id="UP001454036">
    <property type="component" value="Unassembled WGS sequence"/>
</dbReference>
<dbReference type="Gene3D" id="3.60.10.10">
    <property type="entry name" value="Endonuclease/exonuclease/phosphatase"/>
    <property type="match status" value="1"/>
</dbReference>
<dbReference type="EMBL" id="BAABME010023785">
    <property type="protein sequence ID" value="GAA0168818.1"/>
    <property type="molecule type" value="Genomic_DNA"/>
</dbReference>